<organism evidence="8 9">
    <name type="scientific">Acyrthosiphon pisum</name>
    <name type="common">Pea aphid</name>
    <dbReference type="NCBI Taxonomy" id="7029"/>
    <lineage>
        <taxon>Eukaryota</taxon>
        <taxon>Metazoa</taxon>
        <taxon>Ecdysozoa</taxon>
        <taxon>Arthropoda</taxon>
        <taxon>Hexapoda</taxon>
        <taxon>Insecta</taxon>
        <taxon>Pterygota</taxon>
        <taxon>Neoptera</taxon>
        <taxon>Paraneoptera</taxon>
        <taxon>Hemiptera</taxon>
        <taxon>Sternorrhyncha</taxon>
        <taxon>Aphidomorpha</taxon>
        <taxon>Aphidoidea</taxon>
        <taxon>Aphididae</taxon>
        <taxon>Macrosiphini</taxon>
        <taxon>Acyrthosiphon</taxon>
    </lineage>
</organism>
<dbReference type="InterPro" id="IPR051717">
    <property type="entry name" value="MFS_MFSD6"/>
</dbReference>
<keyword evidence="9" id="KW-1185">Reference proteome</keyword>
<comment type="similarity">
    <text evidence="2">Belongs to the major facilitator superfamily. MFSD6 family.</text>
</comment>
<reference evidence="8" key="2">
    <citation type="submission" date="2022-06" db="UniProtKB">
        <authorList>
            <consortium name="EnsemblMetazoa"/>
        </authorList>
    </citation>
    <scope>IDENTIFICATION</scope>
</reference>
<feature type="transmembrane region" description="Helical" evidence="6">
    <location>
        <begin position="472"/>
        <end position="494"/>
    </location>
</feature>
<dbReference type="RefSeq" id="XP_008183667.2">
    <property type="nucleotide sequence ID" value="XM_008185445.2"/>
</dbReference>
<feature type="transmembrane region" description="Helical" evidence="6">
    <location>
        <begin position="20"/>
        <end position="37"/>
    </location>
</feature>
<feature type="transmembrane region" description="Helical" evidence="6">
    <location>
        <begin position="43"/>
        <end position="65"/>
    </location>
</feature>
<dbReference type="GeneID" id="100164813"/>
<evidence type="ECO:0000313" key="8">
    <source>
        <dbReference type="EnsemblMetazoa" id="XP_016660348.1"/>
    </source>
</evidence>
<keyword evidence="3 6" id="KW-0812">Transmembrane</keyword>
<evidence type="ECO:0000259" key="7">
    <source>
        <dbReference type="Pfam" id="PF12832"/>
    </source>
</evidence>
<name>A0A8R2D503_ACYPI</name>
<dbReference type="PANTHER" id="PTHR16172">
    <property type="entry name" value="MAJOR FACILITATOR SUPERFAMILY DOMAIN-CONTAINING PROTEIN 6-LIKE"/>
    <property type="match status" value="1"/>
</dbReference>
<dbReference type="PANTHER" id="PTHR16172:SF30">
    <property type="entry name" value="SUGAR BABY, ISOFORM C"/>
    <property type="match status" value="1"/>
</dbReference>
<evidence type="ECO:0000256" key="4">
    <source>
        <dbReference type="ARBA" id="ARBA00022989"/>
    </source>
</evidence>
<comment type="subcellular location">
    <subcellularLocation>
        <location evidence="1">Membrane</location>
        <topology evidence="1">Multi-pass membrane protein</topology>
    </subcellularLocation>
</comment>
<dbReference type="Gene3D" id="1.20.1250.20">
    <property type="entry name" value="MFS general substrate transporter like domains"/>
    <property type="match status" value="2"/>
</dbReference>
<feature type="transmembrane region" description="Helical" evidence="6">
    <location>
        <begin position="541"/>
        <end position="560"/>
    </location>
</feature>
<feature type="transmembrane region" description="Helical" evidence="6">
    <location>
        <begin position="373"/>
        <end position="396"/>
    </location>
</feature>
<feature type="transmembrane region" description="Helical" evidence="6">
    <location>
        <begin position="299"/>
        <end position="319"/>
    </location>
</feature>
<keyword evidence="5 6" id="KW-0472">Membrane</keyword>
<dbReference type="RefSeq" id="XP_016660348.1">
    <property type="nucleotide sequence ID" value="XM_016804859.1"/>
</dbReference>
<dbReference type="AlphaFoldDB" id="A0A8R2D503"/>
<evidence type="ECO:0000256" key="1">
    <source>
        <dbReference type="ARBA" id="ARBA00004141"/>
    </source>
</evidence>
<sequence length="561" mass="63771">MFPIRIQINKRTLRMKLHYFLYMGGVASVQGFAPTIAKQLGYSPMVVGSVFTYLSMLSFFVKPIVGIIVDKFRVKRIMFLAFVLLCGLTAFSIKFVPKIPTEAVANLSCGATTVMNVCSNDDDRLSQCDDSLFKLVKYSAEPIECQLRCEQNKSFRDEIYRSWNIVDHNIDINPNITYKNDEFEDLDVTLIIYATDQVEQNNVGFQVKSVHIMKTQVAFPVCQRPVSTRCKINCSNDVVVELATVQKFEGSVFGLHQFWKYLTVMSLFWISQAITWSLQDPICFDILGDKPEDFGKQRCWGSISWGIFSVFGGALVDYFSYSDYEKNYVPVYYLCLVIILWDFALAYKIEVTETIGSKNTFSDVFKLITNMNVIVYLIWIVVMGICTTMPWNYLFWYMEDLTQKYHSDKQSWTKTLQGLAIGIQCIGGELPLLFFSGWLIKRIGHTYCMALGLFTFALRFYLYSVITNPIWILPVEFTNGITFGLCHAVLLAYARFVAPPNSATTVVALSGALFEGVGTSIGGLVGGFMYQTYGGEKTFELFAYGSLIMGILHVIFIKLYR</sequence>
<dbReference type="InterPro" id="IPR024989">
    <property type="entry name" value="MFS_assoc_dom"/>
</dbReference>
<feature type="transmembrane region" description="Helical" evidence="6">
    <location>
        <begin position="447"/>
        <end position="466"/>
    </location>
</feature>
<proteinExistence type="inferred from homology"/>
<feature type="domain" description="Major facilitator superfamily associated" evidence="7">
    <location>
        <begin position="13"/>
        <end position="540"/>
    </location>
</feature>
<protein>
    <recommendedName>
        <fullName evidence="7">Major facilitator superfamily associated domain-containing protein</fullName>
    </recommendedName>
</protein>
<dbReference type="Pfam" id="PF12832">
    <property type="entry name" value="MFS_1_like"/>
    <property type="match status" value="1"/>
</dbReference>
<dbReference type="OrthoDB" id="515887at2759"/>
<dbReference type="Proteomes" id="UP000007819">
    <property type="component" value="Chromosome A2"/>
</dbReference>
<evidence type="ECO:0000256" key="3">
    <source>
        <dbReference type="ARBA" id="ARBA00022692"/>
    </source>
</evidence>
<dbReference type="InterPro" id="IPR036259">
    <property type="entry name" value="MFS_trans_sf"/>
</dbReference>
<evidence type="ECO:0000256" key="2">
    <source>
        <dbReference type="ARBA" id="ARBA00005241"/>
    </source>
</evidence>
<feature type="transmembrane region" description="Helical" evidence="6">
    <location>
        <begin position="331"/>
        <end position="349"/>
    </location>
</feature>
<dbReference type="GO" id="GO:0016020">
    <property type="term" value="C:membrane"/>
    <property type="evidence" value="ECO:0007669"/>
    <property type="project" value="UniProtKB-SubCell"/>
</dbReference>
<evidence type="ECO:0000256" key="5">
    <source>
        <dbReference type="ARBA" id="ARBA00023136"/>
    </source>
</evidence>
<keyword evidence="4 6" id="KW-1133">Transmembrane helix</keyword>
<feature type="transmembrane region" description="Helical" evidence="6">
    <location>
        <begin position="416"/>
        <end position="440"/>
    </location>
</feature>
<dbReference type="EnsemblMetazoa" id="XM_008185445.3">
    <property type="protein sequence ID" value="XP_008183667.2"/>
    <property type="gene ID" value="LOC100164813"/>
</dbReference>
<dbReference type="EnsemblMetazoa" id="XM_016804859.2">
    <property type="protein sequence ID" value="XP_016660348.1"/>
    <property type="gene ID" value="LOC100164813"/>
</dbReference>
<dbReference type="KEGG" id="api:100164813"/>
<accession>A0A8R2D503</accession>
<evidence type="ECO:0000313" key="9">
    <source>
        <dbReference type="Proteomes" id="UP000007819"/>
    </source>
</evidence>
<dbReference type="SUPFAM" id="SSF103473">
    <property type="entry name" value="MFS general substrate transporter"/>
    <property type="match status" value="1"/>
</dbReference>
<feature type="transmembrane region" description="Helical" evidence="6">
    <location>
        <begin position="506"/>
        <end position="529"/>
    </location>
</feature>
<reference evidence="9" key="1">
    <citation type="submission" date="2010-06" db="EMBL/GenBank/DDBJ databases">
        <authorList>
            <person name="Jiang H."/>
            <person name="Abraham K."/>
            <person name="Ali S."/>
            <person name="Alsbrooks S.L."/>
            <person name="Anim B.N."/>
            <person name="Anosike U.S."/>
            <person name="Attaway T."/>
            <person name="Bandaranaike D.P."/>
            <person name="Battles P.K."/>
            <person name="Bell S.N."/>
            <person name="Bell A.V."/>
            <person name="Beltran B."/>
            <person name="Bickham C."/>
            <person name="Bustamante Y."/>
            <person name="Caleb T."/>
            <person name="Canada A."/>
            <person name="Cardenas V."/>
            <person name="Carter K."/>
            <person name="Chacko J."/>
            <person name="Chandrabose M.N."/>
            <person name="Chavez D."/>
            <person name="Chavez A."/>
            <person name="Chen L."/>
            <person name="Chu H.-S."/>
            <person name="Claassen K.J."/>
            <person name="Cockrell R."/>
            <person name="Collins M."/>
            <person name="Cooper J.A."/>
            <person name="Cree A."/>
            <person name="Curry S.M."/>
            <person name="Da Y."/>
            <person name="Dao M.D."/>
            <person name="Das B."/>
            <person name="Davila M.-L."/>
            <person name="Davy-Carroll L."/>
            <person name="Denson S."/>
            <person name="Dinh H."/>
            <person name="Ebong V.E."/>
            <person name="Edwards J.R."/>
            <person name="Egan A."/>
            <person name="El-Daye J."/>
            <person name="Escobedo L."/>
            <person name="Fernandez S."/>
            <person name="Fernando P.R."/>
            <person name="Flagg N."/>
            <person name="Forbes L.D."/>
            <person name="Fowler R.G."/>
            <person name="Fu Q."/>
            <person name="Gabisi R.A."/>
            <person name="Ganer J."/>
            <person name="Garbino Pronczuk A."/>
            <person name="Garcia R.M."/>
            <person name="Garner T."/>
            <person name="Garrett T.E."/>
            <person name="Gonzalez D.A."/>
            <person name="Hamid H."/>
            <person name="Hawkins E.S."/>
            <person name="Hirani K."/>
            <person name="Hogues M.E."/>
            <person name="Hollins B."/>
            <person name="Hsiao C.-H."/>
            <person name="Jabil R."/>
            <person name="James M.L."/>
            <person name="Jhangiani S.N."/>
            <person name="Johnson B."/>
            <person name="Johnson Q."/>
            <person name="Joshi V."/>
            <person name="Kalu J.B."/>
            <person name="Kam C."/>
            <person name="Kashfia A."/>
            <person name="Keebler J."/>
            <person name="Kisamo H."/>
            <person name="Kovar C.L."/>
            <person name="Lago L.A."/>
            <person name="Lai C.-Y."/>
            <person name="Laidlaw J."/>
            <person name="Lara F."/>
            <person name="Le T.-K."/>
            <person name="Lee S.L."/>
            <person name="Legall F.H."/>
            <person name="Lemon S.J."/>
            <person name="Lewis L.R."/>
            <person name="Li B."/>
            <person name="Liu Y."/>
            <person name="Liu Y.-S."/>
            <person name="Lopez J."/>
            <person name="Lozado R.J."/>
            <person name="Lu J."/>
            <person name="Madu R.C."/>
            <person name="Maheshwari M."/>
            <person name="Maheshwari R."/>
            <person name="Malloy K."/>
            <person name="Martinez E."/>
            <person name="Mathew T."/>
            <person name="Mercado I.C."/>
            <person name="Mercado C."/>
            <person name="Meyer B."/>
            <person name="Montgomery K."/>
            <person name="Morgan M.B."/>
            <person name="Munidasa M."/>
            <person name="Nazareth L.V."/>
            <person name="Nelson J."/>
            <person name="Ng B.M."/>
            <person name="Nguyen N.B."/>
            <person name="Nguyen P.Q."/>
            <person name="Nguyen T."/>
            <person name="Obregon M."/>
            <person name="Okwuonu G.O."/>
            <person name="Onwere C.G."/>
            <person name="Orozco G."/>
            <person name="Parra A."/>
            <person name="Patel S."/>
            <person name="Patil S."/>
            <person name="Perez A."/>
            <person name="Perez Y."/>
            <person name="Pham C."/>
            <person name="Primus E.L."/>
            <person name="Pu L.-L."/>
            <person name="Puazo M."/>
            <person name="Qin X."/>
            <person name="Quiroz J.B."/>
            <person name="Reese J."/>
            <person name="Richards S."/>
            <person name="Rives C.M."/>
            <person name="Robberts R."/>
            <person name="Ruiz S.J."/>
            <person name="Ruiz M.J."/>
            <person name="Santibanez J."/>
            <person name="Schneider B.W."/>
            <person name="Sisson I."/>
            <person name="Smith M."/>
            <person name="Sodergren E."/>
            <person name="Song X.-Z."/>
            <person name="Song B.B."/>
            <person name="Summersgill H."/>
            <person name="Thelus R."/>
            <person name="Thornton R.D."/>
            <person name="Trejos Z.Y."/>
            <person name="Usmani K."/>
            <person name="Vattathil S."/>
            <person name="Villasana D."/>
            <person name="Walker D.L."/>
            <person name="Wang S."/>
            <person name="Wang K."/>
            <person name="White C.S."/>
            <person name="Williams A.C."/>
            <person name="Williamson J."/>
            <person name="Wilson K."/>
            <person name="Woghiren I.O."/>
            <person name="Woodworth J.R."/>
            <person name="Worley K.C."/>
            <person name="Wright R.A."/>
            <person name="Wu W."/>
            <person name="Young L."/>
            <person name="Zhang L."/>
            <person name="Zhang J."/>
            <person name="Zhu Y."/>
            <person name="Muzny D.M."/>
            <person name="Weinstock G."/>
            <person name="Gibbs R.A."/>
        </authorList>
    </citation>
    <scope>NUCLEOTIDE SEQUENCE [LARGE SCALE GENOMIC DNA]</scope>
    <source>
        <strain evidence="9">LSR1</strain>
    </source>
</reference>
<evidence type="ECO:0000256" key="6">
    <source>
        <dbReference type="SAM" id="Phobius"/>
    </source>
</evidence>